<evidence type="ECO:0000313" key="1">
    <source>
        <dbReference type="EMBL" id="CAF9927388.1"/>
    </source>
</evidence>
<accession>A0A8H3FT80</accession>
<organism evidence="1 2">
    <name type="scientific">Imshaugia aleurites</name>
    <dbReference type="NCBI Taxonomy" id="172621"/>
    <lineage>
        <taxon>Eukaryota</taxon>
        <taxon>Fungi</taxon>
        <taxon>Dikarya</taxon>
        <taxon>Ascomycota</taxon>
        <taxon>Pezizomycotina</taxon>
        <taxon>Lecanoromycetes</taxon>
        <taxon>OSLEUM clade</taxon>
        <taxon>Lecanoromycetidae</taxon>
        <taxon>Lecanorales</taxon>
        <taxon>Lecanorineae</taxon>
        <taxon>Parmeliaceae</taxon>
        <taxon>Imshaugia</taxon>
    </lineage>
</organism>
<evidence type="ECO:0000313" key="2">
    <source>
        <dbReference type="Proteomes" id="UP000664534"/>
    </source>
</evidence>
<dbReference type="EMBL" id="CAJPDT010000046">
    <property type="protein sequence ID" value="CAF9927388.1"/>
    <property type="molecule type" value="Genomic_DNA"/>
</dbReference>
<dbReference type="Proteomes" id="UP000664534">
    <property type="component" value="Unassembled WGS sequence"/>
</dbReference>
<comment type="caution">
    <text evidence="1">The sequence shown here is derived from an EMBL/GenBank/DDBJ whole genome shotgun (WGS) entry which is preliminary data.</text>
</comment>
<sequence>MVAEGTGWLQMVTGADGQTYWHDTWSDTLETTTNDADIIACGIVGPYQGKTVMAILRDVRDLNSGGSRWIIHICQSALVDLSAVAVNLLDPTKTIQYLAPRMYNLHMQVVDAQPHIESFLGIDWNLLNALLKIQAAETDPNDPAINALTGDDPGSAVVTDATSWFNCLLQEVVLLGLNLMASTVSHSS</sequence>
<keyword evidence="2" id="KW-1185">Reference proteome</keyword>
<gene>
    <name evidence="1" type="ORF">IMSHALPRED_007203</name>
</gene>
<dbReference type="AlphaFoldDB" id="A0A8H3FT80"/>
<name>A0A8H3FT80_9LECA</name>
<reference evidence="1" key="1">
    <citation type="submission" date="2021-03" db="EMBL/GenBank/DDBJ databases">
        <authorList>
            <person name="Tagirdzhanova G."/>
        </authorList>
    </citation>
    <scope>NUCLEOTIDE SEQUENCE</scope>
</reference>
<protein>
    <submittedName>
        <fullName evidence="1">Uncharacterized protein</fullName>
    </submittedName>
</protein>
<proteinExistence type="predicted"/>